<evidence type="ECO:0000256" key="1">
    <source>
        <dbReference type="SAM" id="SignalP"/>
    </source>
</evidence>
<feature type="chain" id="PRO_5034232425" evidence="1">
    <location>
        <begin position="21"/>
        <end position="106"/>
    </location>
</feature>
<keyword evidence="1" id="KW-0732">Signal</keyword>
<sequence>MKSTYILVTFFALVSGGAFAQSLENCSALTDPSGPDAAYTLDSMEGTCNDDALCADGCNNELLDEGLCLLNDCYCFNAQPVDNDAQKCSEVTSEEDPFGSCSLDAM</sequence>
<proteinExistence type="predicted"/>
<evidence type="ECO:0000313" key="3">
    <source>
        <dbReference type="Proteomes" id="UP000559027"/>
    </source>
</evidence>
<gene>
    <name evidence="2" type="ORF">D9756_005192</name>
</gene>
<feature type="signal peptide" evidence="1">
    <location>
        <begin position="1"/>
        <end position="20"/>
    </location>
</feature>
<dbReference type="EMBL" id="JAACJO010000003">
    <property type="protein sequence ID" value="KAF5360813.1"/>
    <property type="molecule type" value="Genomic_DNA"/>
</dbReference>
<comment type="caution">
    <text evidence="2">The sequence shown here is derived from an EMBL/GenBank/DDBJ whole genome shotgun (WGS) entry which is preliminary data.</text>
</comment>
<reference evidence="2 3" key="1">
    <citation type="journal article" date="2020" name="ISME J.">
        <title>Uncovering the hidden diversity of litter-decomposition mechanisms in mushroom-forming fungi.</title>
        <authorList>
            <person name="Floudas D."/>
            <person name="Bentzer J."/>
            <person name="Ahren D."/>
            <person name="Johansson T."/>
            <person name="Persson P."/>
            <person name="Tunlid A."/>
        </authorList>
    </citation>
    <scope>NUCLEOTIDE SEQUENCE [LARGE SCALE GENOMIC DNA]</scope>
    <source>
        <strain evidence="2 3">CBS 146.42</strain>
    </source>
</reference>
<evidence type="ECO:0000313" key="2">
    <source>
        <dbReference type="EMBL" id="KAF5360813.1"/>
    </source>
</evidence>
<protein>
    <submittedName>
        <fullName evidence="2">Uncharacterized protein</fullName>
    </submittedName>
</protein>
<dbReference type="Proteomes" id="UP000559027">
    <property type="component" value="Unassembled WGS sequence"/>
</dbReference>
<accession>A0A8H5G9F3</accession>
<keyword evidence="3" id="KW-1185">Reference proteome</keyword>
<organism evidence="2 3">
    <name type="scientific">Leucocoprinus leucothites</name>
    <dbReference type="NCBI Taxonomy" id="201217"/>
    <lineage>
        <taxon>Eukaryota</taxon>
        <taxon>Fungi</taxon>
        <taxon>Dikarya</taxon>
        <taxon>Basidiomycota</taxon>
        <taxon>Agaricomycotina</taxon>
        <taxon>Agaricomycetes</taxon>
        <taxon>Agaricomycetidae</taxon>
        <taxon>Agaricales</taxon>
        <taxon>Agaricineae</taxon>
        <taxon>Agaricaceae</taxon>
        <taxon>Leucocoprinus</taxon>
    </lineage>
</organism>
<dbReference type="AlphaFoldDB" id="A0A8H5G9F3"/>
<name>A0A8H5G9F3_9AGAR</name>